<evidence type="ECO:0000313" key="1">
    <source>
        <dbReference type="EMBL" id="ESL03062.1"/>
    </source>
</evidence>
<evidence type="ECO:0000313" key="2">
    <source>
        <dbReference type="Proteomes" id="UP000018227"/>
    </source>
</evidence>
<proteinExistence type="predicted"/>
<dbReference type="Proteomes" id="UP000018227">
    <property type="component" value="Unassembled WGS sequence"/>
</dbReference>
<accession>V2Y4P1</accession>
<dbReference type="STRING" id="592026.GCWU0000282_001935"/>
<dbReference type="AlphaFoldDB" id="V2Y4P1"/>
<protein>
    <recommendedName>
        <fullName evidence="3">Transposase</fullName>
    </recommendedName>
</protein>
<evidence type="ECO:0008006" key="3">
    <source>
        <dbReference type="Google" id="ProtNLM"/>
    </source>
</evidence>
<comment type="caution">
    <text evidence="1">The sequence shown here is derived from an EMBL/GenBank/DDBJ whole genome shotgun (WGS) entry which is preliminary data.</text>
</comment>
<organism evidence="1 2">
    <name type="scientific">Catonella morbi ATCC 51271</name>
    <dbReference type="NCBI Taxonomy" id="592026"/>
    <lineage>
        <taxon>Bacteria</taxon>
        <taxon>Bacillati</taxon>
        <taxon>Bacillota</taxon>
        <taxon>Clostridia</taxon>
        <taxon>Lachnospirales</taxon>
        <taxon>Lachnospiraceae</taxon>
        <taxon>Catonella</taxon>
    </lineage>
</organism>
<reference evidence="1 2" key="1">
    <citation type="submission" date="2013-06" db="EMBL/GenBank/DDBJ databases">
        <authorList>
            <person name="Weinstock G."/>
            <person name="Sodergren E."/>
            <person name="Clifton S."/>
            <person name="Fulton L."/>
            <person name="Fulton B."/>
            <person name="Courtney L."/>
            <person name="Fronick C."/>
            <person name="Harrison M."/>
            <person name="Strong C."/>
            <person name="Farmer C."/>
            <person name="Delahaunty K."/>
            <person name="Markovic C."/>
            <person name="Hall O."/>
            <person name="Minx P."/>
            <person name="Tomlinson C."/>
            <person name="Mitreva M."/>
            <person name="Nelson J."/>
            <person name="Hou S."/>
            <person name="Wollam A."/>
            <person name="Pepin K.H."/>
            <person name="Johnson M."/>
            <person name="Bhonagiri V."/>
            <person name="Nash W.E."/>
            <person name="Warren W."/>
            <person name="Chinwalla A."/>
            <person name="Mardis E.R."/>
            <person name="Wilson R.K."/>
        </authorList>
    </citation>
    <scope>NUCLEOTIDE SEQUENCE [LARGE SCALE GENOMIC DNA]</scope>
    <source>
        <strain evidence="1 2">ATCC 51271</strain>
    </source>
</reference>
<gene>
    <name evidence="1" type="ORF">GCWU0000282_001935</name>
</gene>
<dbReference type="EMBL" id="ACIL03000013">
    <property type="protein sequence ID" value="ESL03062.1"/>
    <property type="molecule type" value="Genomic_DNA"/>
</dbReference>
<dbReference type="HOGENOM" id="CLU_041125_5_0_9"/>
<dbReference type="eggNOG" id="COG3415">
    <property type="taxonomic scope" value="Bacteria"/>
</dbReference>
<dbReference type="Pfam" id="PF13551">
    <property type="entry name" value="HTH_29"/>
    <property type="match status" value="1"/>
</dbReference>
<keyword evidence="2" id="KW-1185">Reference proteome</keyword>
<sequence length="183" mass="20760">MPFYDKIKETAVIYMARPKKYKIELTDNELKILKSVIRKNKTSKTIRCRCQIIIDLDEVHGKVFTYEQSAKSIGVCLATVTNTVKKYFEGGIDAVTEFKRNVNSDNARRVLDGRAEARIIELACGPVPEGHSRWTIRLLAEKSKIVLDTPVSREAIRRALKKTNFDLTKTTTGASPQKMMPNL</sequence>
<name>V2Y4P1_9FIRM</name>